<evidence type="ECO:0008006" key="4">
    <source>
        <dbReference type="Google" id="ProtNLM"/>
    </source>
</evidence>
<dbReference type="OrthoDB" id="6688591at2"/>
<organism evidence="2 3">
    <name type="scientific">Haematobacter genomosp. 1</name>
    <dbReference type="NCBI Taxonomy" id="366618"/>
    <lineage>
        <taxon>Bacteria</taxon>
        <taxon>Pseudomonadati</taxon>
        <taxon>Pseudomonadota</taxon>
        <taxon>Alphaproteobacteria</taxon>
        <taxon>Rhodobacterales</taxon>
        <taxon>Paracoccaceae</taxon>
        <taxon>Haematobacter</taxon>
    </lineage>
</organism>
<evidence type="ECO:0000256" key="1">
    <source>
        <dbReference type="SAM" id="MobiDB-lite"/>
    </source>
</evidence>
<sequence>MRDGGTNIGGEGTLGGGALIGILGGPLGVLLGFSTGALFGSLVDTGNEIDDDSVLSAISAALPPGKTGILVDIEESTPEILDNLAVTTDGVLVRYNYEATLSEIMSAESAAEAASDEAARVLREEKKADRKAEREEKWEKTKEKFKSVFHKSDKSETK</sequence>
<keyword evidence="3" id="KW-1185">Reference proteome</keyword>
<proteinExistence type="predicted"/>
<evidence type="ECO:0000313" key="2">
    <source>
        <dbReference type="EMBL" id="OWJ74621.1"/>
    </source>
</evidence>
<gene>
    <name evidence="2" type="ORF">CDV49_19085</name>
</gene>
<accession>A0A212A6S2</accession>
<feature type="region of interest" description="Disordered" evidence="1">
    <location>
        <begin position="125"/>
        <end position="158"/>
    </location>
</feature>
<dbReference type="EMBL" id="NIPW01000057">
    <property type="protein sequence ID" value="OWJ74621.1"/>
    <property type="molecule type" value="Genomic_DNA"/>
</dbReference>
<dbReference type="RefSeq" id="WP_088216889.1">
    <property type="nucleotide sequence ID" value="NZ_NIPW01000057.1"/>
</dbReference>
<name>A0A212A6S2_9RHOB</name>
<comment type="caution">
    <text evidence="2">The sequence shown here is derived from an EMBL/GenBank/DDBJ whole genome shotgun (WGS) entry which is preliminary data.</text>
</comment>
<dbReference type="AlphaFoldDB" id="A0A212A6S2"/>
<reference evidence="2 3" key="1">
    <citation type="submission" date="2016-12" db="EMBL/GenBank/DDBJ databases">
        <title>Comparison of Traditional DNA-DNA Hybridization with In Silico Genomic Analysis.</title>
        <authorList>
            <person name="Nicholson A.C."/>
            <person name="Humrighouse B.W."/>
            <person name="Graziano J."/>
            <person name="Lasker B."/>
            <person name="Whitney A.M."/>
            <person name="Mcquiston J.R."/>
        </authorList>
    </citation>
    <scope>NUCLEOTIDE SEQUENCE [LARGE SCALE GENOMIC DNA]</scope>
    <source>
        <strain evidence="2 3">H2240</strain>
    </source>
</reference>
<protein>
    <recommendedName>
        <fullName evidence="4">DUF1269 domain-containing protein</fullName>
    </recommendedName>
</protein>
<dbReference type="Proteomes" id="UP000196878">
    <property type="component" value="Unassembled WGS sequence"/>
</dbReference>
<evidence type="ECO:0000313" key="3">
    <source>
        <dbReference type="Proteomes" id="UP000196878"/>
    </source>
</evidence>
<dbReference type="Pfam" id="PF06897">
    <property type="entry name" value="DUF1269"/>
    <property type="match status" value="1"/>
</dbReference>
<dbReference type="InterPro" id="IPR009200">
    <property type="entry name" value="DUF1269_membrane"/>
</dbReference>